<dbReference type="OrthoDB" id="5831138at2759"/>
<proteinExistence type="predicted"/>
<evidence type="ECO:0000313" key="2">
    <source>
        <dbReference type="Proteomes" id="UP000024635"/>
    </source>
</evidence>
<reference evidence="2" key="1">
    <citation type="journal article" date="2015" name="Nat. Genet.">
        <title>The genome and transcriptome of the zoonotic hookworm Ancylostoma ceylanicum identify infection-specific gene families.</title>
        <authorList>
            <person name="Schwarz E.M."/>
            <person name="Hu Y."/>
            <person name="Antoshechkin I."/>
            <person name="Miller M.M."/>
            <person name="Sternberg P.W."/>
            <person name="Aroian R.V."/>
        </authorList>
    </citation>
    <scope>NUCLEOTIDE SEQUENCE</scope>
    <source>
        <strain evidence="2">HY135</strain>
    </source>
</reference>
<organism evidence="1 2">
    <name type="scientific">Ancylostoma ceylanicum</name>
    <dbReference type="NCBI Taxonomy" id="53326"/>
    <lineage>
        <taxon>Eukaryota</taxon>
        <taxon>Metazoa</taxon>
        <taxon>Ecdysozoa</taxon>
        <taxon>Nematoda</taxon>
        <taxon>Chromadorea</taxon>
        <taxon>Rhabditida</taxon>
        <taxon>Rhabditina</taxon>
        <taxon>Rhabditomorpha</taxon>
        <taxon>Strongyloidea</taxon>
        <taxon>Ancylostomatidae</taxon>
        <taxon>Ancylostomatinae</taxon>
        <taxon>Ancylostoma</taxon>
    </lineage>
</organism>
<sequence length="89" mass="10095">MKGAKSARLDKRVLEIKHPSSSALYSLIKMRKISLYEVSSMYVESFEVRLTCSCVRGPSQRIPWFLNKVVSEPLKTLRCDGTMISSHST</sequence>
<name>A0A016VRG8_9BILA</name>
<keyword evidence="2" id="KW-1185">Reference proteome</keyword>
<evidence type="ECO:0000313" key="1">
    <source>
        <dbReference type="EMBL" id="EYC30154.1"/>
    </source>
</evidence>
<gene>
    <name evidence="1" type="primary">Acey_s0005.g2483</name>
    <name evidence="1" type="ORF">Y032_0005g2483</name>
</gene>
<evidence type="ECO:0008006" key="3">
    <source>
        <dbReference type="Google" id="ProtNLM"/>
    </source>
</evidence>
<comment type="caution">
    <text evidence="1">The sequence shown here is derived from an EMBL/GenBank/DDBJ whole genome shotgun (WGS) entry which is preliminary data.</text>
</comment>
<dbReference type="Proteomes" id="UP000024635">
    <property type="component" value="Unassembled WGS sequence"/>
</dbReference>
<dbReference type="EMBL" id="JARK01001341">
    <property type="protein sequence ID" value="EYC30154.1"/>
    <property type="molecule type" value="Genomic_DNA"/>
</dbReference>
<dbReference type="AlphaFoldDB" id="A0A016VRG8"/>
<protein>
    <recommendedName>
        <fullName evidence="3">Ig-like domain-containing protein</fullName>
    </recommendedName>
</protein>
<accession>A0A016VRG8</accession>